<accession>A0A2Z5HF01</accession>
<organism evidence="3 4">
    <name type="scientific">Mycobacterium phage Visconti</name>
    <dbReference type="NCBI Taxonomy" id="2250387"/>
    <lineage>
        <taxon>Viruses</taxon>
        <taxon>Duplodnaviria</taxon>
        <taxon>Heunggongvirae</taxon>
        <taxon>Uroviricota</taxon>
        <taxon>Caudoviricetes</taxon>
        <taxon>Dclasvirinae</taxon>
        <taxon>Plotvirus</taxon>
        <taxon>Plotvirus plot</taxon>
    </lineage>
</organism>
<proteinExistence type="predicted"/>
<feature type="region of interest" description="Disordered" evidence="1">
    <location>
        <begin position="308"/>
        <end position="369"/>
    </location>
</feature>
<evidence type="ECO:0000313" key="4">
    <source>
        <dbReference type="Proteomes" id="UP000253048"/>
    </source>
</evidence>
<sequence length="369" mass="43528">MAKESIINRVQKLLNLAMDQSATEDERKLAQERADALMAQHMIDQMDLKPEDPSRSRVTSTKWEFFFEFEFAAQLKDLLAAVVRHATCRATSTRRIAKVGEPNMVVTIVGTPENIAYAERLWMVVFTELTRNMFPKVDPNESFDRNVYNFVKAGFKWQEIHELLWRHKDDPRWMEFPLNDPYPPEKQSEYSWHAKVYGGDGGRLKRAYTREVKRLGESSAHHTTRHGVYRRSYVQSYSSTISLRLHDMRSKSEDAVSDRDKFALAVRSSQDEADAEFYRLFPQFDPENIRKQREEMLRQEQIRWQNMTPEERARAEKERLKREERARKHWEKTRDKSYDQAGWARGSAVAKKVNLNDDTQIHHSKKEIG</sequence>
<evidence type="ECO:0000256" key="1">
    <source>
        <dbReference type="SAM" id="MobiDB-lite"/>
    </source>
</evidence>
<evidence type="ECO:0000313" key="3">
    <source>
        <dbReference type="EMBL" id="AXC38540.1"/>
    </source>
</evidence>
<feature type="compositionally biased region" description="Basic and acidic residues" evidence="1">
    <location>
        <begin position="309"/>
        <end position="338"/>
    </location>
</feature>
<dbReference type="InterPro" id="IPR024498">
    <property type="entry name" value="DUF2786"/>
</dbReference>
<feature type="domain" description="DUF2786" evidence="2">
    <location>
        <begin position="6"/>
        <end position="45"/>
    </location>
</feature>
<dbReference type="Pfam" id="PF10979">
    <property type="entry name" value="DUF2786"/>
    <property type="match status" value="1"/>
</dbReference>
<evidence type="ECO:0000259" key="2">
    <source>
        <dbReference type="Pfam" id="PF10979"/>
    </source>
</evidence>
<dbReference type="EMBL" id="MH399788">
    <property type="protein sequence ID" value="AXC38540.1"/>
    <property type="molecule type" value="Genomic_DNA"/>
</dbReference>
<reference evidence="4" key="1">
    <citation type="submission" date="2018-05" db="EMBL/GenBank/DDBJ databases">
        <authorList>
            <person name="Baldwin J.R."/>
            <person name="Bharucha N."/>
            <person name="Burkhalter J.L."/>
            <person name="Bythrow A.C."/>
            <person name="Chamala R.K."/>
            <person name="Dar M."/>
            <person name="Illendula A."/>
            <person name="Kovacs C.N."/>
            <person name="Kwiecinski J.R."/>
            <person name="Pobok V.A."/>
            <person name="Ring A."/>
            <person name="Robertson J.P."/>
            <person name="Serrano K."/>
            <person name="Soni U.K."/>
            <person name="Thomas A."/>
            <person name="Wooley A."/>
            <person name="Donovan S."/>
            <person name="Schirling A.M."/>
            <person name="Varkey A.L."/>
            <person name="Beshay M."/>
            <person name="Fultang N."/>
            <person name="Pape-Zambito D.A."/>
            <person name="Garlena R.A."/>
            <person name="Russell D.A."/>
            <person name="Pope W.H."/>
            <person name="Jacobs-Sera D."/>
            <person name="Hatfull G.F."/>
        </authorList>
    </citation>
    <scope>NUCLEOTIDE SEQUENCE [LARGE SCALE GENOMIC DNA]</scope>
</reference>
<gene>
    <name evidence="3" type="primary">48</name>
    <name evidence="3" type="ORF">SEA_VISCONTI_48</name>
</gene>
<dbReference type="Proteomes" id="UP000253048">
    <property type="component" value="Segment"/>
</dbReference>
<name>A0A2Z5HF01_9CAUD</name>
<protein>
    <recommendedName>
        <fullName evidence="2">DUF2786 domain-containing protein</fullName>
    </recommendedName>
</protein>